<dbReference type="Pfam" id="PF01371">
    <property type="entry name" value="Trp_repressor"/>
    <property type="match status" value="1"/>
</dbReference>
<reference evidence="10" key="1">
    <citation type="submission" date="2017-08" db="EMBL/GenBank/DDBJ databases">
        <title>A dynamic microbial community with high functional redundancy inhabits the cold, oxic subseafloor aquifer.</title>
        <authorList>
            <person name="Tully B.J."/>
            <person name="Wheat C.G."/>
            <person name="Glazer B.T."/>
            <person name="Huber J.A."/>
        </authorList>
    </citation>
    <scope>NUCLEOTIDE SEQUENCE [LARGE SCALE GENOMIC DNA]</scope>
</reference>
<dbReference type="InterPro" id="IPR010921">
    <property type="entry name" value="Trp_repressor/repl_initiator"/>
</dbReference>
<dbReference type="NCBIfam" id="TIGR01321">
    <property type="entry name" value="TrpR"/>
    <property type="match status" value="1"/>
</dbReference>
<keyword evidence="5 8" id="KW-0805">Transcription regulation</keyword>
<sequence>MKSGIWKTFLALCSSSSDMEKLDEFFELIFTKEEHETIEKRLIVIRNLLDEKITQREISRQYKVSISSITRGSNALKIVSDELKESLKKTLLAKDVKC</sequence>
<dbReference type="GO" id="GO:0045892">
    <property type="term" value="P:negative regulation of DNA-templated transcription"/>
    <property type="evidence" value="ECO:0007669"/>
    <property type="project" value="UniProtKB-UniRule"/>
</dbReference>
<dbReference type="InterPro" id="IPR000831">
    <property type="entry name" value="Trp_repress"/>
</dbReference>
<accession>A0A2A4YM10</accession>
<keyword evidence="3 8" id="KW-0963">Cytoplasm</keyword>
<proteinExistence type="inferred from homology"/>
<gene>
    <name evidence="8" type="primary">trpR</name>
    <name evidence="9" type="ORF">COB11_02455</name>
</gene>
<keyword evidence="4 8" id="KW-0678">Repressor</keyword>
<name>A0A2A4YM10_UNCAE</name>
<dbReference type="PIRSF" id="PIRSF003196">
    <property type="entry name" value="Trp_repressor"/>
    <property type="match status" value="1"/>
</dbReference>
<evidence type="ECO:0000256" key="4">
    <source>
        <dbReference type="ARBA" id="ARBA00022491"/>
    </source>
</evidence>
<dbReference type="GO" id="GO:0005737">
    <property type="term" value="C:cytoplasm"/>
    <property type="evidence" value="ECO:0007669"/>
    <property type="project" value="UniProtKB-SubCell"/>
</dbReference>
<comment type="subcellular location">
    <subcellularLocation>
        <location evidence="1 8">Cytoplasm</location>
    </subcellularLocation>
</comment>
<evidence type="ECO:0000256" key="2">
    <source>
        <dbReference type="ARBA" id="ARBA00007027"/>
    </source>
</evidence>
<evidence type="ECO:0000313" key="9">
    <source>
        <dbReference type="EMBL" id="PCI95357.1"/>
    </source>
</evidence>
<evidence type="ECO:0000256" key="1">
    <source>
        <dbReference type="ARBA" id="ARBA00004496"/>
    </source>
</evidence>
<evidence type="ECO:0000256" key="5">
    <source>
        <dbReference type="ARBA" id="ARBA00023015"/>
    </source>
</evidence>
<dbReference type="GO" id="GO:0043565">
    <property type="term" value="F:sequence-specific DNA binding"/>
    <property type="evidence" value="ECO:0007669"/>
    <property type="project" value="UniProtKB-UniRule"/>
</dbReference>
<protein>
    <recommendedName>
        <fullName evidence="8">Trp operon repressor homolog</fullName>
    </recommendedName>
</protein>
<dbReference type="InterPro" id="IPR038116">
    <property type="entry name" value="TrpR-like_sf"/>
</dbReference>
<organism evidence="9 10">
    <name type="scientific">Aerophobetes bacterium</name>
    <dbReference type="NCBI Taxonomy" id="2030807"/>
    <lineage>
        <taxon>Bacteria</taxon>
        <taxon>Candidatus Aerophobota</taxon>
    </lineage>
</organism>
<comment type="similarity">
    <text evidence="2 8">Belongs to the TrpR family.</text>
</comment>
<dbReference type="PANTHER" id="PTHR38025:SF1">
    <property type="entry name" value="TRP OPERON REPRESSOR"/>
    <property type="match status" value="1"/>
</dbReference>
<dbReference type="EMBL" id="NVUU01000022">
    <property type="protein sequence ID" value="PCI95357.1"/>
    <property type="molecule type" value="Genomic_DNA"/>
</dbReference>
<dbReference type="Proteomes" id="UP000217838">
    <property type="component" value="Unassembled WGS sequence"/>
</dbReference>
<dbReference type="AlphaFoldDB" id="A0A2A4YM10"/>
<evidence type="ECO:0000256" key="7">
    <source>
        <dbReference type="ARBA" id="ARBA00023163"/>
    </source>
</evidence>
<dbReference type="PANTHER" id="PTHR38025">
    <property type="entry name" value="TRP OPERON REPRESSOR"/>
    <property type="match status" value="1"/>
</dbReference>
<dbReference type="Gene3D" id="1.10.1270.10">
    <property type="entry name" value="TrpR-like"/>
    <property type="match status" value="1"/>
</dbReference>
<evidence type="ECO:0000256" key="8">
    <source>
        <dbReference type="HAMAP-Rule" id="MF_00475"/>
    </source>
</evidence>
<dbReference type="SUPFAM" id="SSF48295">
    <property type="entry name" value="TrpR-like"/>
    <property type="match status" value="1"/>
</dbReference>
<feature type="DNA-binding region" evidence="8">
    <location>
        <begin position="55"/>
        <end position="78"/>
    </location>
</feature>
<dbReference type="GO" id="GO:0003700">
    <property type="term" value="F:DNA-binding transcription factor activity"/>
    <property type="evidence" value="ECO:0007669"/>
    <property type="project" value="UniProtKB-UniRule"/>
</dbReference>
<evidence type="ECO:0000256" key="3">
    <source>
        <dbReference type="ARBA" id="ARBA00022490"/>
    </source>
</evidence>
<dbReference type="HAMAP" id="MF_00475">
    <property type="entry name" value="Trp_repressor"/>
    <property type="match status" value="1"/>
</dbReference>
<keyword evidence="7 8" id="KW-0804">Transcription</keyword>
<comment type="subunit">
    <text evidence="8">Homodimer.</text>
</comment>
<dbReference type="InterPro" id="IPR013335">
    <property type="entry name" value="Trp_repress_bac"/>
</dbReference>
<keyword evidence="6 8" id="KW-0238">DNA-binding</keyword>
<comment type="function">
    <text evidence="8">This protein is an aporepressor. When complexed with L-tryptophan it binds the operator region of the trp operon and prevents the initiation of transcription.</text>
</comment>
<evidence type="ECO:0000313" key="10">
    <source>
        <dbReference type="Proteomes" id="UP000217838"/>
    </source>
</evidence>
<comment type="caution">
    <text evidence="9">The sequence shown here is derived from an EMBL/GenBank/DDBJ whole genome shotgun (WGS) entry which is preliminary data.</text>
</comment>
<evidence type="ECO:0000256" key="6">
    <source>
        <dbReference type="ARBA" id="ARBA00023125"/>
    </source>
</evidence>